<dbReference type="AlphaFoldDB" id="A0AAV5SAY5"/>
<evidence type="ECO:0000256" key="1">
    <source>
        <dbReference type="SAM" id="Phobius"/>
    </source>
</evidence>
<dbReference type="EMBL" id="BTSX01000001">
    <property type="protein sequence ID" value="GMS78374.1"/>
    <property type="molecule type" value="Genomic_DNA"/>
</dbReference>
<keyword evidence="3" id="KW-1185">Reference proteome</keyword>
<name>A0AAV5SAY5_9BILA</name>
<sequence>MKIAAGLAHALIIVAFPLQLVFCFVFSRTYGFVLLFSASVVVHVMYYQRVIKGGQRQYRDHFFYYEIVVAGSQVFMVATHTTSIATSEFWMMVVPLAVQVATCVALYVYRRQCQKEPPSDELPFYIDDRENGRPWMTHHEFPVVHKRDLI</sequence>
<dbReference type="Proteomes" id="UP001432027">
    <property type="component" value="Unassembled WGS sequence"/>
</dbReference>
<accession>A0AAV5SAY5</accession>
<feature type="transmembrane region" description="Helical" evidence="1">
    <location>
        <begin position="62"/>
        <end position="83"/>
    </location>
</feature>
<reference evidence="2" key="1">
    <citation type="submission" date="2023-10" db="EMBL/GenBank/DDBJ databases">
        <title>Genome assembly of Pristionchus species.</title>
        <authorList>
            <person name="Yoshida K."/>
            <person name="Sommer R.J."/>
        </authorList>
    </citation>
    <scope>NUCLEOTIDE SEQUENCE</scope>
    <source>
        <strain evidence="2">RS0144</strain>
    </source>
</reference>
<keyword evidence="1" id="KW-1133">Transmembrane helix</keyword>
<feature type="transmembrane region" description="Helical" evidence="1">
    <location>
        <begin position="89"/>
        <end position="109"/>
    </location>
</feature>
<evidence type="ECO:0000313" key="3">
    <source>
        <dbReference type="Proteomes" id="UP001432027"/>
    </source>
</evidence>
<organism evidence="2 3">
    <name type="scientific">Pristionchus entomophagus</name>
    <dbReference type="NCBI Taxonomy" id="358040"/>
    <lineage>
        <taxon>Eukaryota</taxon>
        <taxon>Metazoa</taxon>
        <taxon>Ecdysozoa</taxon>
        <taxon>Nematoda</taxon>
        <taxon>Chromadorea</taxon>
        <taxon>Rhabditida</taxon>
        <taxon>Rhabditina</taxon>
        <taxon>Diplogasteromorpha</taxon>
        <taxon>Diplogasteroidea</taxon>
        <taxon>Neodiplogasteridae</taxon>
        <taxon>Pristionchus</taxon>
    </lineage>
</organism>
<evidence type="ECO:0008006" key="4">
    <source>
        <dbReference type="Google" id="ProtNLM"/>
    </source>
</evidence>
<evidence type="ECO:0000313" key="2">
    <source>
        <dbReference type="EMBL" id="GMS78374.1"/>
    </source>
</evidence>
<feature type="transmembrane region" description="Helical" evidence="1">
    <location>
        <begin position="33"/>
        <end position="50"/>
    </location>
</feature>
<keyword evidence="1" id="KW-0812">Transmembrane</keyword>
<keyword evidence="1" id="KW-0472">Membrane</keyword>
<proteinExistence type="predicted"/>
<protein>
    <recommendedName>
        <fullName evidence="4">G protein-coupled receptor</fullName>
    </recommendedName>
</protein>
<gene>
    <name evidence="2" type="ORF">PENTCL1PPCAC_549</name>
</gene>
<comment type="caution">
    <text evidence="2">The sequence shown here is derived from an EMBL/GenBank/DDBJ whole genome shotgun (WGS) entry which is preliminary data.</text>
</comment>